<dbReference type="InterPro" id="IPR017853">
    <property type="entry name" value="GH"/>
</dbReference>
<accession>A0ABY4FX57</accession>
<gene>
    <name evidence="7" type="ORF">MUN76_02515</name>
</gene>
<dbReference type="RefSeq" id="WP_244686855.1">
    <property type="nucleotide sequence ID" value="NZ_CP095043.1"/>
</dbReference>
<dbReference type="EMBL" id="CP095043">
    <property type="protein sequence ID" value="UOQ60874.1"/>
    <property type="molecule type" value="Genomic_DNA"/>
</dbReference>
<feature type="region of interest" description="Disordered" evidence="4">
    <location>
        <begin position="29"/>
        <end position="56"/>
    </location>
</feature>
<reference evidence="7 8" key="1">
    <citation type="submission" date="2022-04" db="EMBL/GenBank/DDBJ databases">
        <title>Leucobacter sp. isolated from rhizosphere of onion.</title>
        <authorList>
            <person name="Won M."/>
            <person name="Lee C.-M."/>
            <person name="Woen H.-Y."/>
            <person name="Kwon S.-W."/>
        </authorList>
    </citation>
    <scope>NUCLEOTIDE SEQUENCE [LARGE SCALE GENOMIC DNA]</scope>
    <source>
        <strain evidence="7 8">H25R-14</strain>
    </source>
</reference>
<keyword evidence="2 7" id="KW-0378">Hydrolase</keyword>
<evidence type="ECO:0000256" key="4">
    <source>
        <dbReference type="SAM" id="MobiDB-lite"/>
    </source>
</evidence>
<dbReference type="Gene3D" id="3.20.20.300">
    <property type="entry name" value="Glycoside hydrolase, family 3, N-terminal domain"/>
    <property type="match status" value="1"/>
</dbReference>
<evidence type="ECO:0000256" key="3">
    <source>
        <dbReference type="ARBA" id="ARBA00023295"/>
    </source>
</evidence>
<evidence type="ECO:0000256" key="5">
    <source>
        <dbReference type="SAM" id="SignalP"/>
    </source>
</evidence>
<dbReference type="Proteomes" id="UP000831775">
    <property type="component" value="Chromosome"/>
</dbReference>
<dbReference type="InterPro" id="IPR001764">
    <property type="entry name" value="Glyco_hydro_3_N"/>
</dbReference>
<dbReference type="PANTHER" id="PTHR30480:SF14">
    <property type="entry name" value="HYDROLASE, PUTATIVE (AFU_ORTHOLOGUE AFUA_4G13770)-RELATED"/>
    <property type="match status" value="1"/>
</dbReference>
<feature type="chain" id="PRO_5045542928" evidence="5">
    <location>
        <begin position="26"/>
        <end position="405"/>
    </location>
</feature>
<name>A0ABY4FX57_9MICO</name>
<protein>
    <submittedName>
        <fullName evidence="7">Glycoside hydrolase family 3 protein</fullName>
    </submittedName>
</protein>
<dbReference type="GO" id="GO:0016787">
    <property type="term" value="F:hydrolase activity"/>
    <property type="evidence" value="ECO:0007669"/>
    <property type="project" value="UniProtKB-KW"/>
</dbReference>
<organism evidence="7 8">
    <name type="scientific">Leucobacter rhizosphaerae</name>
    <dbReference type="NCBI Taxonomy" id="2932245"/>
    <lineage>
        <taxon>Bacteria</taxon>
        <taxon>Bacillati</taxon>
        <taxon>Actinomycetota</taxon>
        <taxon>Actinomycetes</taxon>
        <taxon>Micrococcales</taxon>
        <taxon>Microbacteriaceae</taxon>
        <taxon>Leucobacter</taxon>
    </lineage>
</organism>
<dbReference type="InterPro" id="IPR036962">
    <property type="entry name" value="Glyco_hydro_3_N_sf"/>
</dbReference>
<keyword evidence="5" id="KW-0732">Signal</keyword>
<feature type="compositionally biased region" description="Low complexity" evidence="4">
    <location>
        <begin position="29"/>
        <end position="47"/>
    </location>
</feature>
<keyword evidence="3" id="KW-0326">Glycosidase</keyword>
<dbReference type="SUPFAM" id="SSF51445">
    <property type="entry name" value="(Trans)glycosidases"/>
    <property type="match status" value="1"/>
</dbReference>
<evidence type="ECO:0000259" key="6">
    <source>
        <dbReference type="Pfam" id="PF00933"/>
    </source>
</evidence>
<feature type="signal peptide" evidence="5">
    <location>
        <begin position="1"/>
        <end position="25"/>
    </location>
</feature>
<evidence type="ECO:0000313" key="7">
    <source>
        <dbReference type="EMBL" id="UOQ60874.1"/>
    </source>
</evidence>
<comment type="similarity">
    <text evidence="1">Belongs to the glycosyl hydrolase 3 family.</text>
</comment>
<evidence type="ECO:0000313" key="8">
    <source>
        <dbReference type="Proteomes" id="UP000831775"/>
    </source>
</evidence>
<dbReference type="Pfam" id="PF00933">
    <property type="entry name" value="Glyco_hydro_3"/>
    <property type="match status" value="1"/>
</dbReference>
<keyword evidence="8" id="KW-1185">Reference proteome</keyword>
<dbReference type="InterPro" id="IPR050226">
    <property type="entry name" value="NagZ_Beta-hexosaminidase"/>
</dbReference>
<evidence type="ECO:0000256" key="2">
    <source>
        <dbReference type="ARBA" id="ARBA00022801"/>
    </source>
</evidence>
<sequence>MRRPRIRRFGAVALTAALILLAGCATEPAGSSGSAASSGPSPTSEPTTPAPPTPAELRHADAVERVTSATTREKVASIVMSTAPGTDPAALRSLIEAQGLGGVILMGSNVPATPEELRALTGVVAGDPGFPALIGIDQEGGVVSRLAWDDLPSASALRTEAPDATEAAFAARARLLADTGVSVNFGIMADITADPSSFLADRVLGVTPDDAADRVAAAVRGERGVVRSTLKHFPGHGSAPGNSHEMIPQSPLDRAAWKTTEAVPFRAGINAGAELMMTGHVRFPTIDPLPASLSPEWHRIAREDLGFTGVIVTDDLVMLQNSGEPALLDATQNAIQALLAGNDLLLHLDGAAVPAMIDGLIAAVDSGAVPEARLVDAATRVAELRLEIAGAHEPGSAPAAVVGPG</sequence>
<dbReference type="PROSITE" id="PS51257">
    <property type="entry name" value="PROKAR_LIPOPROTEIN"/>
    <property type="match status" value="1"/>
</dbReference>
<dbReference type="PANTHER" id="PTHR30480">
    <property type="entry name" value="BETA-HEXOSAMINIDASE-RELATED"/>
    <property type="match status" value="1"/>
</dbReference>
<evidence type="ECO:0000256" key="1">
    <source>
        <dbReference type="ARBA" id="ARBA00005336"/>
    </source>
</evidence>
<feature type="domain" description="Glycoside hydrolase family 3 N-terminal" evidence="6">
    <location>
        <begin position="70"/>
        <end position="383"/>
    </location>
</feature>
<proteinExistence type="inferred from homology"/>